<dbReference type="OMA" id="THHMYAS"/>
<dbReference type="Proteomes" id="UP000007798">
    <property type="component" value="Unassembled WGS sequence"/>
</dbReference>
<protein>
    <submittedName>
        <fullName evidence="2">Uncharacterized protein</fullName>
    </submittedName>
</protein>
<accession>B4NES8</accession>
<evidence type="ECO:0000256" key="1">
    <source>
        <dbReference type="SAM" id="SignalP"/>
    </source>
</evidence>
<sequence length="403" mass="46863">MHQYELWLCLLVISWLPGYIAQSSYVLPDELSTDLDGYQAVLRRTANREDKLQIFQTLWGAIRNDFAKDTNKVKSLYEQLSHFITKEMPCSSGQHSRAICELQQEVRRHLRTLMAQHLSNLLNAKEPIGSYGMDMAASVEPRLIRDILHLMIVDIYFHRPLDQLVLQLEELHVANNEVSYRIMIESQLTLYWHYRQLGDDNAAYLFKLALLLGKIQTNHMYQSIDASLQRRVQAVHNNLPPVLANLFHSQGFCLINRLHQEYVYTTISDDFNYGLNGRQVFTWHEKNFTDSAGIIRAFAQDRENGRYDGNPVFSLRSELFKWYFFIDPSQDNRLAALRTGQPSSSSSYWTISIVDPNYLMLKQRDLSLCSDRMHDNERRLIKMLPGPPSNACQWQPIQCVPST</sequence>
<dbReference type="HOGENOM" id="CLU_704519_0_0_1"/>
<dbReference type="InParanoid" id="B4NES8"/>
<dbReference type="EMBL" id="CH964239">
    <property type="protein sequence ID" value="EDW82247.1"/>
    <property type="molecule type" value="Genomic_DNA"/>
</dbReference>
<dbReference type="AlphaFoldDB" id="B4NES8"/>
<feature type="chain" id="PRO_5002816220" evidence="1">
    <location>
        <begin position="22"/>
        <end position="403"/>
    </location>
</feature>
<dbReference type="OrthoDB" id="7973909at2759"/>
<name>B4NES8_DROWI</name>
<dbReference type="eggNOG" id="ENOG502T80R">
    <property type="taxonomic scope" value="Eukaryota"/>
</dbReference>
<gene>
    <name evidence="2" type="primary">Dwil\GK25225</name>
    <name evidence="2" type="ORF">Dwil_GK25225</name>
</gene>
<keyword evidence="1" id="KW-0732">Signal</keyword>
<feature type="signal peptide" evidence="1">
    <location>
        <begin position="1"/>
        <end position="21"/>
    </location>
</feature>
<reference evidence="2 3" key="1">
    <citation type="journal article" date="2007" name="Nature">
        <title>Evolution of genes and genomes on the Drosophila phylogeny.</title>
        <authorList>
            <consortium name="Drosophila 12 Genomes Consortium"/>
            <person name="Clark A.G."/>
            <person name="Eisen M.B."/>
            <person name="Smith D.R."/>
            <person name="Bergman C.M."/>
            <person name="Oliver B."/>
            <person name="Markow T.A."/>
            <person name="Kaufman T.C."/>
            <person name="Kellis M."/>
            <person name="Gelbart W."/>
            <person name="Iyer V.N."/>
            <person name="Pollard D.A."/>
            <person name="Sackton T.B."/>
            <person name="Larracuente A.M."/>
            <person name="Singh N.D."/>
            <person name="Abad J.P."/>
            <person name="Abt D.N."/>
            <person name="Adryan B."/>
            <person name="Aguade M."/>
            <person name="Akashi H."/>
            <person name="Anderson W.W."/>
            <person name="Aquadro C.F."/>
            <person name="Ardell D.H."/>
            <person name="Arguello R."/>
            <person name="Artieri C.G."/>
            <person name="Barbash D.A."/>
            <person name="Barker D."/>
            <person name="Barsanti P."/>
            <person name="Batterham P."/>
            <person name="Batzoglou S."/>
            <person name="Begun D."/>
            <person name="Bhutkar A."/>
            <person name="Blanco E."/>
            <person name="Bosak S.A."/>
            <person name="Bradley R.K."/>
            <person name="Brand A.D."/>
            <person name="Brent M.R."/>
            <person name="Brooks A.N."/>
            <person name="Brown R.H."/>
            <person name="Butlin R.K."/>
            <person name="Caggese C."/>
            <person name="Calvi B.R."/>
            <person name="Bernardo de Carvalho A."/>
            <person name="Caspi A."/>
            <person name="Castrezana S."/>
            <person name="Celniker S.E."/>
            <person name="Chang J.L."/>
            <person name="Chapple C."/>
            <person name="Chatterji S."/>
            <person name="Chinwalla A."/>
            <person name="Civetta A."/>
            <person name="Clifton S.W."/>
            <person name="Comeron J.M."/>
            <person name="Costello J.C."/>
            <person name="Coyne J.A."/>
            <person name="Daub J."/>
            <person name="David R.G."/>
            <person name="Delcher A.L."/>
            <person name="Delehaunty K."/>
            <person name="Do C.B."/>
            <person name="Ebling H."/>
            <person name="Edwards K."/>
            <person name="Eickbush T."/>
            <person name="Evans J.D."/>
            <person name="Filipski A."/>
            <person name="Findeiss S."/>
            <person name="Freyhult E."/>
            <person name="Fulton L."/>
            <person name="Fulton R."/>
            <person name="Garcia A.C."/>
            <person name="Gardiner A."/>
            <person name="Garfield D.A."/>
            <person name="Garvin B.E."/>
            <person name="Gibson G."/>
            <person name="Gilbert D."/>
            <person name="Gnerre S."/>
            <person name="Godfrey J."/>
            <person name="Good R."/>
            <person name="Gotea V."/>
            <person name="Gravely B."/>
            <person name="Greenberg A.J."/>
            <person name="Griffiths-Jones S."/>
            <person name="Gross S."/>
            <person name="Guigo R."/>
            <person name="Gustafson E.A."/>
            <person name="Haerty W."/>
            <person name="Hahn M.W."/>
            <person name="Halligan D.L."/>
            <person name="Halpern A.L."/>
            <person name="Halter G.M."/>
            <person name="Han M.V."/>
            <person name="Heger A."/>
            <person name="Hillier L."/>
            <person name="Hinrichs A.S."/>
            <person name="Holmes I."/>
            <person name="Hoskins R.A."/>
            <person name="Hubisz M.J."/>
            <person name="Hultmark D."/>
            <person name="Huntley M.A."/>
            <person name="Jaffe D.B."/>
            <person name="Jagadeeshan S."/>
            <person name="Jeck W.R."/>
            <person name="Johnson J."/>
            <person name="Jones C.D."/>
            <person name="Jordan W.C."/>
            <person name="Karpen G.H."/>
            <person name="Kataoka E."/>
            <person name="Keightley P.D."/>
            <person name="Kheradpour P."/>
            <person name="Kirkness E.F."/>
            <person name="Koerich L.B."/>
            <person name="Kristiansen K."/>
            <person name="Kudrna D."/>
            <person name="Kulathinal R.J."/>
            <person name="Kumar S."/>
            <person name="Kwok R."/>
            <person name="Lander E."/>
            <person name="Langley C.H."/>
            <person name="Lapoint R."/>
            <person name="Lazzaro B.P."/>
            <person name="Lee S.J."/>
            <person name="Levesque L."/>
            <person name="Li R."/>
            <person name="Lin C.F."/>
            <person name="Lin M.F."/>
            <person name="Lindblad-Toh K."/>
            <person name="Llopart A."/>
            <person name="Long M."/>
            <person name="Low L."/>
            <person name="Lozovsky E."/>
            <person name="Lu J."/>
            <person name="Luo M."/>
            <person name="Machado C.A."/>
            <person name="Makalowski W."/>
            <person name="Marzo M."/>
            <person name="Matsuda M."/>
            <person name="Matzkin L."/>
            <person name="McAllister B."/>
            <person name="McBride C.S."/>
            <person name="McKernan B."/>
            <person name="McKernan K."/>
            <person name="Mendez-Lago M."/>
            <person name="Minx P."/>
            <person name="Mollenhauer M.U."/>
            <person name="Montooth K."/>
            <person name="Mount S.M."/>
            <person name="Mu X."/>
            <person name="Myers E."/>
            <person name="Negre B."/>
            <person name="Newfeld S."/>
            <person name="Nielsen R."/>
            <person name="Noor M.A."/>
            <person name="O'Grady P."/>
            <person name="Pachter L."/>
            <person name="Papaceit M."/>
            <person name="Parisi M.J."/>
            <person name="Parisi M."/>
            <person name="Parts L."/>
            <person name="Pedersen J.S."/>
            <person name="Pesole G."/>
            <person name="Phillippy A.M."/>
            <person name="Ponting C.P."/>
            <person name="Pop M."/>
            <person name="Porcelli D."/>
            <person name="Powell J.R."/>
            <person name="Prohaska S."/>
            <person name="Pruitt K."/>
            <person name="Puig M."/>
            <person name="Quesneville H."/>
            <person name="Ram K.R."/>
            <person name="Rand D."/>
            <person name="Rasmussen M.D."/>
            <person name="Reed L.K."/>
            <person name="Reenan R."/>
            <person name="Reily A."/>
            <person name="Remington K.A."/>
            <person name="Rieger T.T."/>
            <person name="Ritchie M.G."/>
            <person name="Robin C."/>
            <person name="Rogers Y.H."/>
            <person name="Rohde C."/>
            <person name="Rozas J."/>
            <person name="Rubenfield M.J."/>
            <person name="Ruiz A."/>
            <person name="Russo S."/>
            <person name="Salzberg S.L."/>
            <person name="Sanchez-Gracia A."/>
            <person name="Saranga D.J."/>
            <person name="Sato H."/>
            <person name="Schaeffer S.W."/>
            <person name="Schatz M.C."/>
            <person name="Schlenke T."/>
            <person name="Schwartz R."/>
            <person name="Segarra C."/>
            <person name="Singh R.S."/>
            <person name="Sirot L."/>
            <person name="Sirota M."/>
            <person name="Sisneros N.B."/>
            <person name="Smith C.D."/>
            <person name="Smith T.F."/>
            <person name="Spieth J."/>
            <person name="Stage D.E."/>
            <person name="Stark A."/>
            <person name="Stephan W."/>
            <person name="Strausberg R.L."/>
            <person name="Strempel S."/>
            <person name="Sturgill D."/>
            <person name="Sutton G."/>
            <person name="Sutton G.G."/>
            <person name="Tao W."/>
            <person name="Teichmann S."/>
            <person name="Tobari Y.N."/>
            <person name="Tomimura Y."/>
            <person name="Tsolas J.M."/>
            <person name="Valente V.L."/>
            <person name="Venter E."/>
            <person name="Venter J.C."/>
            <person name="Vicario S."/>
            <person name="Vieira F.G."/>
            <person name="Vilella A.J."/>
            <person name="Villasante A."/>
            <person name="Walenz B."/>
            <person name="Wang J."/>
            <person name="Wasserman M."/>
            <person name="Watts T."/>
            <person name="Wilson D."/>
            <person name="Wilson R.K."/>
            <person name="Wing R.A."/>
            <person name="Wolfner M.F."/>
            <person name="Wong A."/>
            <person name="Wong G.K."/>
            <person name="Wu C.I."/>
            <person name="Wu G."/>
            <person name="Yamamoto D."/>
            <person name="Yang H.P."/>
            <person name="Yang S.P."/>
            <person name="Yorke J.A."/>
            <person name="Yoshida K."/>
            <person name="Zdobnov E."/>
            <person name="Zhang P."/>
            <person name="Zhang Y."/>
            <person name="Zimin A.V."/>
            <person name="Baldwin J."/>
            <person name="Abdouelleil A."/>
            <person name="Abdulkadir J."/>
            <person name="Abebe A."/>
            <person name="Abera B."/>
            <person name="Abreu J."/>
            <person name="Acer S.C."/>
            <person name="Aftuck L."/>
            <person name="Alexander A."/>
            <person name="An P."/>
            <person name="Anderson E."/>
            <person name="Anderson S."/>
            <person name="Arachi H."/>
            <person name="Azer M."/>
            <person name="Bachantsang P."/>
            <person name="Barry A."/>
            <person name="Bayul T."/>
            <person name="Berlin A."/>
            <person name="Bessette D."/>
            <person name="Bloom T."/>
            <person name="Blye J."/>
            <person name="Boguslavskiy L."/>
            <person name="Bonnet C."/>
            <person name="Boukhgalter B."/>
            <person name="Bourzgui I."/>
            <person name="Brown A."/>
            <person name="Cahill P."/>
            <person name="Channer S."/>
            <person name="Cheshatsang Y."/>
            <person name="Chuda L."/>
            <person name="Citroen M."/>
            <person name="Collymore A."/>
            <person name="Cooke P."/>
            <person name="Costello M."/>
            <person name="D'Aco K."/>
            <person name="Daza R."/>
            <person name="De Haan G."/>
            <person name="DeGray S."/>
            <person name="DeMaso C."/>
            <person name="Dhargay N."/>
            <person name="Dooley K."/>
            <person name="Dooley E."/>
            <person name="Doricent M."/>
            <person name="Dorje P."/>
            <person name="Dorjee K."/>
            <person name="Dupes A."/>
            <person name="Elong R."/>
            <person name="Falk J."/>
            <person name="Farina A."/>
            <person name="Faro S."/>
            <person name="Ferguson D."/>
            <person name="Fisher S."/>
            <person name="Foley C.D."/>
            <person name="Franke A."/>
            <person name="Friedrich D."/>
            <person name="Gadbois L."/>
            <person name="Gearin G."/>
            <person name="Gearin C.R."/>
            <person name="Giannoukos G."/>
            <person name="Goode T."/>
            <person name="Graham J."/>
            <person name="Grandbois E."/>
            <person name="Grewal S."/>
            <person name="Gyaltsen K."/>
            <person name="Hafez N."/>
            <person name="Hagos B."/>
            <person name="Hall J."/>
            <person name="Henson C."/>
            <person name="Hollinger A."/>
            <person name="Honan T."/>
            <person name="Huard M.D."/>
            <person name="Hughes L."/>
            <person name="Hurhula B."/>
            <person name="Husby M.E."/>
            <person name="Kamat A."/>
            <person name="Kanga B."/>
            <person name="Kashin S."/>
            <person name="Khazanovich D."/>
            <person name="Kisner P."/>
            <person name="Lance K."/>
            <person name="Lara M."/>
            <person name="Lee W."/>
            <person name="Lennon N."/>
            <person name="Letendre F."/>
            <person name="LeVine R."/>
            <person name="Lipovsky A."/>
            <person name="Liu X."/>
            <person name="Liu J."/>
            <person name="Liu S."/>
            <person name="Lokyitsang T."/>
            <person name="Lokyitsang Y."/>
            <person name="Lubonja R."/>
            <person name="Lui A."/>
            <person name="MacDonald P."/>
            <person name="Magnisalis V."/>
            <person name="Maru K."/>
            <person name="Matthews C."/>
            <person name="McCusker W."/>
            <person name="McDonough S."/>
            <person name="Mehta T."/>
            <person name="Meldrim J."/>
            <person name="Meneus L."/>
            <person name="Mihai O."/>
            <person name="Mihalev A."/>
            <person name="Mihova T."/>
            <person name="Mittelman R."/>
            <person name="Mlenga V."/>
            <person name="Montmayeur A."/>
            <person name="Mulrain L."/>
            <person name="Navidi A."/>
            <person name="Naylor J."/>
            <person name="Negash T."/>
            <person name="Nguyen T."/>
            <person name="Nguyen N."/>
            <person name="Nicol R."/>
            <person name="Norbu C."/>
            <person name="Norbu N."/>
            <person name="Novod N."/>
            <person name="O'Neill B."/>
            <person name="Osman S."/>
            <person name="Markiewicz E."/>
            <person name="Oyono O.L."/>
            <person name="Patti C."/>
            <person name="Phunkhang P."/>
            <person name="Pierre F."/>
            <person name="Priest M."/>
            <person name="Raghuraman S."/>
            <person name="Rege F."/>
            <person name="Reyes R."/>
            <person name="Rise C."/>
            <person name="Rogov P."/>
            <person name="Ross K."/>
            <person name="Ryan E."/>
            <person name="Settipalli S."/>
            <person name="Shea T."/>
            <person name="Sherpa N."/>
            <person name="Shi L."/>
            <person name="Shih D."/>
            <person name="Sparrow T."/>
            <person name="Spaulding J."/>
            <person name="Stalker J."/>
            <person name="Stange-Thomann N."/>
            <person name="Stavropoulos S."/>
            <person name="Stone C."/>
            <person name="Strader C."/>
            <person name="Tesfaye S."/>
            <person name="Thomson T."/>
            <person name="Thoulutsang Y."/>
            <person name="Thoulutsang D."/>
            <person name="Topham K."/>
            <person name="Topping I."/>
            <person name="Tsamla T."/>
            <person name="Vassiliev H."/>
            <person name="Vo A."/>
            <person name="Wangchuk T."/>
            <person name="Wangdi T."/>
            <person name="Weiand M."/>
            <person name="Wilkinson J."/>
            <person name="Wilson A."/>
            <person name="Yadav S."/>
            <person name="Young G."/>
            <person name="Yu Q."/>
            <person name="Zembek L."/>
            <person name="Zhong D."/>
            <person name="Zimmer A."/>
            <person name="Zwirko Z."/>
            <person name="Jaffe D.B."/>
            <person name="Alvarez P."/>
            <person name="Brockman W."/>
            <person name="Butler J."/>
            <person name="Chin C."/>
            <person name="Gnerre S."/>
            <person name="Grabherr M."/>
            <person name="Kleber M."/>
            <person name="Mauceli E."/>
            <person name="MacCallum I."/>
        </authorList>
    </citation>
    <scope>NUCLEOTIDE SEQUENCE [LARGE SCALE GENOMIC DNA]</scope>
    <source>
        <strain evidence="3">Tucson 14030-0811.24</strain>
    </source>
</reference>
<evidence type="ECO:0000313" key="3">
    <source>
        <dbReference type="Proteomes" id="UP000007798"/>
    </source>
</evidence>
<evidence type="ECO:0000313" key="2">
    <source>
        <dbReference type="EMBL" id="EDW82247.1"/>
    </source>
</evidence>
<proteinExistence type="predicted"/>
<dbReference type="KEGG" id="dwi:6649131"/>
<organism evidence="2 3">
    <name type="scientific">Drosophila willistoni</name>
    <name type="common">Fruit fly</name>
    <dbReference type="NCBI Taxonomy" id="7260"/>
    <lineage>
        <taxon>Eukaryota</taxon>
        <taxon>Metazoa</taxon>
        <taxon>Ecdysozoa</taxon>
        <taxon>Arthropoda</taxon>
        <taxon>Hexapoda</taxon>
        <taxon>Insecta</taxon>
        <taxon>Pterygota</taxon>
        <taxon>Neoptera</taxon>
        <taxon>Endopterygota</taxon>
        <taxon>Diptera</taxon>
        <taxon>Brachycera</taxon>
        <taxon>Muscomorpha</taxon>
        <taxon>Ephydroidea</taxon>
        <taxon>Drosophilidae</taxon>
        <taxon>Drosophila</taxon>
        <taxon>Sophophora</taxon>
    </lineage>
</organism>
<dbReference type="PhylomeDB" id="B4NES8"/>
<keyword evidence="3" id="KW-1185">Reference proteome</keyword>